<dbReference type="Proteomes" id="UP000053259">
    <property type="component" value="Unassembled WGS sequence"/>
</dbReference>
<dbReference type="STRING" id="253628.A0A0D2AA35"/>
<dbReference type="CDD" id="cd03024">
    <property type="entry name" value="DsbA_FrnE"/>
    <property type="match status" value="1"/>
</dbReference>
<dbReference type="EMBL" id="KN847544">
    <property type="protein sequence ID" value="KIW03603.1"/>
    <property type="molecule type" value="Genomic_DNA"/>
</dbReference>
<dbReference type="SUPFAM" id="SSF52833">
    <property type="entry name" value="Thioredoxin-like"/>
    <property type="match status" value="1"/>
</dbReference>
<dbReference type="GeneID" id="27313329"/>
<dbReference type="InterPro" id="IPR036249">
    <property type="entry name" value="Thioredoxin-like_sf"/>
</dbReference>
<dbReference type="AlphaFoldDB" id="A0A0D2AA35"/>
<keyword evidence="3" id="KW-1185">Reference proteome</keyword>
<reference evidence="2 3" key="1">
    <citation type="submission" date="2015-01" db="EMBL/GenBank/DDBJ databases">
        <title>The Genome Sequence of Ochroconis gallopava CBS43764.</title>
        <authorList>
            <consortium name="The Broad Institute Genomics Platform"/>
            <person name="Cuomo C."/>
            <person name="de Hoog S."/>
            <person name="Gorbushina A."/>
            <person name="Stielow B."/>
            <person name="Teixiera M."/>
            <person name="Abouelleil A."/>
            <person name="Chapman S.B."/>
            <person name="Priest M."/>
            <person name="Young S.K."/>
            <person name="Wortman J."/>
            <person name="Nusbaum C."/>
            <person name="Birren B."/>
        </authorList>
    </citation>
    <scope>NUCLEOTIDE SEQUENCE [LARGE SCALE GENOMIC DNA]</scope>
    <source>
        <strain evidence="2 3">CBS 43764</strain>
    </source>
</reference>
<sequence length="227" mass="25910">MTYESTISFTLDTICPWTYLAKRRLDHALSQYREANPSSPCTFKVKFMPYQLYPEASQEGEDKFAWYKKSRYGDSEEKMRMYTTLMSAYGVACGINFKFGGVVANTLNAHRVIQCFQERRGLATADMIVDSLYKQYFEEEKHPSSHETLMKACTDAGIGEDEARQVLEDESEGLMDVKMLIREQAGNGIDSVPHIVFEGRKRDLTLEGAKDVNEYMKVLEIIAKESA</sequence>
<dbReference type="Pfam" id="PF01323">
    <property type="entry name" value="DSBA"/>
    <property type="match status" value="1"/>
</dbReference>
<gene>
    <name evidence="2" type="ORF">PV09_05356</name>
</gene>
<evidence type="ECO:0000313" key="2">
    <source>
        <dbReference type="EMBL" id="KIW03603.1"/>
    </source>
</evidence>
<dbReference type="Gene3D" id="3.40.30.10">
    <property type="entry name" value="Glutaredoxin"/>
    <property type="match status" value="1"/>
</dbReference>
<evidence type="ECO:0000313" key="3">
    <source>
        <dbReference type="Proteomes" id="UP000053259"/>
    </source>
</evidence>
<evidence type="ECO:0000259" key="1">
    <source>
        <dbReference type="Pfam" id="PF01323"/>
    </source>
</evidence>
<dbReference type="VEuPathDB" id="FungiDB:PV09_05356"/>
<dbReference type="PANTHER" id="PTHR13887:SF52">
    <property type="entry name" value="DSBA-LIKE THIOREDOXIN DOMAIN-CONTAINING PROTEIN"/>
    <property type="match status" value="1"/>
</dbReference>
<name>A0A0D2AA35_9PEZI</name>
<dbReference type="InParanoid" id="A0A0D2AA35"/>
<proteinExistence type="predicted"/>
<dbReference type="RefSeq" id="XP_016213472.1">
    <property type="nucleotide sequence ID" value="XM_016358853.1"/>
</dbReference>
<dbReference type="InterPro" id="IPR001853">
    <property type="entry name" value="DSBA-like_thioredoxin_dom"/>
</dbReference>
<organism evidence="2 3">
    <name type="scientific">Verruconis gallopava</name>
    <dbReference type="NCBI Taxonomy" id="253628"/>
    <lineage>
        <taxon>Eukaryota</taxon>
        <taxon>Fungi</taxon>
        <taxon>Dikarya</taxon>
        <taxon>Ascomycota</taxon>
        <taxon>Pezizomycotina</taxon>
        <taxon>Dothideomycetes</taxon>
        <taxon>Pleosporomycetidae</taxon>
        <taxon>Venturiales</taxon>
        <taxon>Sympoventuriaceae</taxon>
        <taxon>Verruconis</taxon>
    </lineage>
</organism>
<feature type="domain" description="DSBA-like thioredoxin" evidence="1">
    <location>
        <begin position="6"/>
        <end position="215"/>
    </location>
</feature>
<accession>A0A0D2AA35</accession>
<dbReference type="HOGENOM" id="CLU_069253_0_0_1"/>
<dbReference type="GO" id="GO:0016491">
    <property type="term" value="F:oxidoreductase activity"/>
    <property type="evidence" value="ECO:0007669"/>
    <property type="project" value="InterPro"/>
</dbReference>
<dbReference type="PANTHER" id="PTHR13887">
    <property type="entry name" value="GLUTATHIONE S-TRANSFERASE KAPPA"/>
    <property type="match status" value="1"/>
</dbReference>
<protein>
    <recommendedName>
        <fullName evidence="1">DSBA-like thioredoxin domain-containing protein</fullName>
    </recommendedName>
</protein>
<dbReference type="OrthoDB" id="1930760at2759"/>